<comment type="caution">
    <text evidence="1">The sequence shown here is derived from an EMBL/GenBank/DDBJ whole genome shotgun (WGS) entry which is preliminary data.</text>
</comment>
<dbReference type="Proteomes" id="UP000356253">
    <property type="component" value="Unassembled WGS sequence"/>
</dbReference>
<dbReference type="EMBL" id="CABVMM010000004">
    <property type="protein sequence ID" value="VVV00127.1"/>
    <property type="molecule type" value="Genomic_DNA"/>
</dbReference>
<evidence type="ECO:0000313" key="1">
    <source>
        <dbReference type="EMBL" id="VVV00127.1"/>
    </source>
</evidence>
<sequence length="39" mass="4486">MADDKKKNETTRLKKTFGNTIPKPKNSLSPKNNIDKKKK</sequence>
<accession>A0AC61Y6K9</accession>
<name>A0AC61Y6K9_9FLAO</name>
<keyword evidence="2" id="KW-1185">Reference proteome</keyword>
<evidence type="ECO:0000313" key="2">
    <source>
        <dbReference type="Proteomes" id="UP000356253"/>
    </source>
</evidence>
<gene>
    <name evidence="1" type="ORF">FVB9532_01392</name>
</gene>
<reference evidence="1" key="1">
    <citation type="submission" date="2019-09" db="EMBL/GenBank/DDBJ databases">
        <authorList>
            <person name="Rodrigo-Torres L."/>
            <person name="Arahal R. D."/>
            <person name="Lucena T."/>
        </authorList>
    </citation>
    <scope>NUCLEOTIDE SEQUENCE</scope>
    <source>
        <strain evidence="1">ISS653</strain>
    </source>
</reference>
<protein>
    <submittedName>
        <fullName evidence="1">Uncharacterized protein</fullName>
    </submittedName>
</protein>
<organism evidence="1 2">
    <name type="scientific">Mesonia oceanica</name>
    <dbReference type="NCBI Taxonomy" id="2687242"/>
    <lineage>
        <taxon>Bacteria</taxon>
        <taxon>Pseudomonadati</taxon>
        <taxon>Bacteroidota</taxon>
        <taxon>Flavobacteriia</taxon>
        <taxon>Flavobacteriales</taxon>
        <taxon>Flavobacteriaceae</taxon>
        <taxon>Mesonia</taxon>
    </lineage>
</organism>
<proteinExistence type="predicted"/>